<evidence type="ECO:0000313" key="3">
    <source>
        <dbReference type="Proteomes" id="UP000294498"/>
    </source>
</evidence>
<name>A0A4R8DI51_9BACT</name>
<evidence type="ECO:0000259" key="1">
    <source>
        <dbReference type="Pfam" id="PF14088"/>
    </source>
</evidence>
<dbReference type="InterPro" id="IPR025364">
    <property type="entry name" value="DUF4268"/>
</dbReference>
<dbReference type="Proteomes" id="UP000294498">
    <property type="component" value="Unassembled WGS sequence"/>
</dbReference>
<dbReference type="Gene3D" id="3.40.1350.10">
    <property type="match status" value="1"/>
</dbReference>
<accession>A0A4R8DI51</accession>
<protein>
    <submittedName>
        <fullName evidence="2">Uncharacterized protein DUF4268</fullName>
    </submittedName>
</protein>
<dbReference type="EMBL" id="SODV01000002">
    <property type="protein sequence ID" value="TDW97158.1"/>
    <property type="molecule type" value="Genomic_DNA"/>
</dbReference>
<dbReference type="GO" id="GO:0003676">
    <property type="term" value="F:nucleic acid binding"/>
    <property type="evidence" value="ECO:0007669"/>
    <property type="project" value="InterPro"/>
</dbReference>
<sequence length="313" mass="36305">MTPLGILETVDLRTVWPHEAIDFTRWLAEPKNIQELCNELEIEIDEIKVEEATGRYNADIVGLETKTQKKIIIENQLESTDHKHLGQIITYAAGLDASIIIWIAKDYNDEHKAAIDWLNRNILADIKFFLIQVELWKIGDSLPAPKFNIISQPNDWAKTINSAALSEKGSVSELKLQQQQFWYAFKEYAKGDSSTILRLGRTPRPQHWYSISFGTSKADLSLTFNSKQKQVGCELYIKDDSSIYQRILQHKTDVEQELGTDLEWMDLPDSTAFRIVKYKIGDPTNENKWPEYFQWLKENAEKFQRVFKPFFNG</sequence>
<dbReference type="Pfam" id="PF14088">
    <property type="entry name" value="DUF4268"/>
    <property type="match status" value="1"/>
</dbReference>
<proteinExistence type="predicted"/>
<feature type="domain" description="DUF4268" evidence="1">
    <location>
        <begin position="178"/>
        <end position="309"/>
    </location>
</feature>
<dbReference type="InterPro" id="IPR011856">
    <property type="entry name" value="tRNA_endonuc-like_dom_sf"/>
</dbReference>
<organism evidence="2 3">
    <name type="scientific">Dinghuibacter silviterrae</name>
    <dbReference type="NCBI Taxonomy" id="1539049"/>
    <lineage>
        <taxon>Bacteria</taxon>
        <taxon>Pseudomonadati</taxon>
        <taxon>Bacteroidota</taxon>
        <taxon>Chitinophagia</taxon>
        <taxon>Chitinophagales</taxon>
        <taxon>Chitinophagaceae</taxon>
        <taxon>Dinghuibacter</taxon>
    </lineage>
</organism>
<evidence type="ECO:0000313" key="2">
    <source>
        <dbReference type="EMBL" id="TDW97158.1"/>
    </source>
</evidence>
<reference evidence="2 3" key="1">
    <citation type="submission" date="2019-03" db="EMBL/GenBank/DDBJ databases">
        <title>Genomic Encyclopedia of Type Strains, Phase IV (KMG-IV): sequencing the most valuable type-strain genomes for metagenomic binning, comparative biology and taxonomic classification.</title>
        <authorList>
            <person name="Goeker M."/>
        </authorList>
    </citation>
    <scope>NUCLEOTIDE SEQUENCE [LARGE SCALE GENOMIC DNA]</scope>
    <source>
        <strain evidence="2 3">DSM 100059</strain>
    </source>
</reference>
<comment type="caution">
    <text evidence="2">The sequence shown here is derived from an EMBL/GenBank/DDBJ whole genome shotgun (WGS) entry which is preliminary data.</text>
</comment>
<dbReference type="RefSeq" id="WP_211352205.1">
    <property type="nucleotide sequence ID" value="NZ_SODV01000002.1"/>
</dbReference>
<dbReference type="AlphaFoldDB" id="A0A4R8DI51"/>
<keyword evidence="3" id="KW-1185">Reference proteome</keyword>
<gene>
    <name evidence="2" type="ORF">EDB95_5000</name>
</gene>